<reference evidence="2 3" key="1">
    <citation type="submission" date="2018-01" db="EMBL/GenBank/DDBJ databases">
        <title>Draft Genome Sequence of Komagataeibacter maltaceti LMG 1529, a Vinegar Producing Acetic Acid Bacterium Isolated from Malt Vinegar Brewery Acetifiers.</title>
        <authorList>
            <person name="Zhang Q."/>
            <person name="Hollensteiner J."/>
            <person name="Poehlein A."/>
            <person name="Daniel R."/>
        </authorList>
    </citation>
    <scope>NUCLEOTIDE SEQUENCE [LARGE SCALE GENOMIC DNA]</scope>
    <source>
        <strain evidence="2 3">LMG 1529</strain>
    </source>
</reference>
<evidence type="ECO:0000313" key="2">
    <source>
        <dbReference type="EMBL" id="POF61582.1"/>
    </source>
</evidence>
<feature type="domain" description="Tip attachment protein J" evidence="1">
    <location>
        <begin position="263"/>
        <end position="381"/>
    </location>
</feature>
<dbReference type="OrthoDB" id="5917852at2"/>
<accession>A0A2S3VYA2</accession>
<protein>
    <recommendedName>
        <fullName evidence="1">Tip attachment protein J domain-containing protein</fullName>
    </recommendedName>
</protein>
<dbReference type="Proteomes" id="UP000237344">
    <property type="component" value="Unassembled WGS sequence"/>
</dbReference>
<organism evidence="2 3">
    <name type="scientific">Novacetimonas maltaceti</name>
    <dbReference type="NCBI Taxonomy" id="1203393"/>
    <lineage>
        <taxon>Bacteria</taxon>
        <taxon>Pseudomonadati</taxon>
        <taxon>Pseudomonadota</taxon>
        <taxon>Alphaproteobacteria</taxon>
        <taxon>Acetobacterales</taxon>
        <taxon>Acetobacteraceae</taxon>
        <taxon>Novacetimonas</taxon>
    </lineage>
</organism>
<proteinExistence type="predicted"/>
<gene>
    <name evidence="2" type="ORF">KMAL_28010</name>
</gene>
<evidence type="ECO:0000313" key="3">
    <source>
        <dbReference type="Proteomes" id="UP000237344"/>
    </source>
</evidence>
<comment type="caution">
    <text evidence="2">The sequence shown here is derived from an EMBL/GenBank/DDBJ whole genome shotgun (WGS) entry which is preliminary data.</text>
</comment>
<sequence length="837" mass="90140">MGGHSGKNSQIIGYKYYMSMLMGICQGPIDALTNITVGDQDAWDGSMTDESSIYINKGNLFGGQKGEGGVVGTLRSLFGSASQTVPSNIKNTIGSDAGVSDMRGIASVWFDGQVCAMNPYPKQWKFRVNRRMSGWDGPVWQPSLCEIDLTSTVSVESVDNGGTSTYKTVTGTIRAMNPAHILYQLLTDTVFGRGYPRTWIDDVGFLAAATQLKAEQFGLCTSWDTKNQELADFIQQIVNTIGASLHIDRTSGLITLMLIRGDYDPDMLPVFDRSSGLLDISEDQTGASGAEVNEQIVSYYDPIGNQTRQVRAQNLASMESLGYKNSTSTEYQAIPTAELAGRVAARDLKTQGTNLRRYTIKLDRRAWKVSPGSVFKIHVPERGIDNLILRAGDIRDSSLTDGTIQVAATIDVFGLPSQAYTNAVTSTWSPPPSGPVAATNYMAQEASYRALILAFGSSEIQSVDRQAGTIEVFAAKPVSTGLSFSMDVSTDGQTWSDDDDVAPFTDFGVTAAAMTRWTTQVVIEQLTGEDSIAVGQAVQIDDEIMRIDAWDESTGDLTVARGCVDTIPQPHDAGARAIFVDTGSLVEETEYGQGENVTARIITNMLNGSLDTDLAPTVTVGCWGRQGRPWPPANVQVNDEAFDGNPVISGDLTLIWAGRNRLTTQDVLISFSEQSQAVEANCQFRLVITSGGNTIDSIDIPGDTFEWTWTVAGQTAAFASDPIGSDEQRSVTFTLSSFFYDPSTKVFIDSYQSYVFDVLLTAPPPLQVTAEVLSTPTVFGGAIVSSKSIQAITVEGLSAPAKFGAATVTVKPEGVEGTTLVLPMAWQPATITKHIYD</sequence>
<evidence type="ECO:0000259" key="1">
    <source>
        <dbReference type="Pfam" id="PF13550"/>
    </source>
</evidence>
<dbReference type="InterPro" id="IPR032876">
    <property type="entry name" value="J_dom"/>
</dbReference>
<dbReference type="EMBL" id="POTC01000058">
    <property type="protein sequence ID" value="POF61582.1"/>
    <property type="molecule type" value="Genomic_DNA"/>
</dbReference>
<dbReference type="Pfam" id="PF13550">
    <property type="entry name" value="Phage-tail_3"/>
    <property type="match status" value="1"/>
</dbReference>
<dbReference type="RefSeq" id="WP_110096265.1">
    <property type="nucleotide sequence ID" value="NZ_NKUE01000038.1"/>
</dbReference>
<dbReference type="AlphaFoldDB" id="A0A2S3VYA2"/>
<name>A0A2S3VYA2_9PROT</name>
<keyword evidence="3" id="KW-1185">Reference proteome</keyword>